<dbReference type="EMBL" id="MBDO02000007">
    <property type="protein sequence ID" value="RLN69165.1"/>
    <property type="molecule type" value="Genomic_DNA"/>
</dbReference>
<dbReference type="Pfam" id="PF03348">
    <property type="entry name" value="Serinc"/>
    <property type="match status" value="2"/>
</dbReference>
<evidence type="ECO:0000256" key="3">
    <source>
        <dbReference type="ARBA" id="ARBA00022692"/>
    </source>
</evidence>
<protein>
    <submittedName>
        <fullName evidence="7">Uncharacterized protein</fullName>
    </submittedName>
</protein>
<comment type="caution">
    <text evidence="7">The sequence shown here is derived from an EMBL/GenBank/DDBJ whole genome shotgun (WGS) entry which is preliminary data.</text>
</comment>
<evidence type="ECO:0000256" key="6">
    <source>
        <dbReference type="SAM" id="Phobius"/>
    </source>
</evidence>
<reference evidence="9 10" key="1">
    <citation type="submission" date="2018-07" db="EMBL/GenBank/DDBJ databases">
        <title>Genome sequencing of oomycete isolates from Chile give support for New Zealand origin for Phytophthora kernoviae and make available the first Nothophytophthora sp. genome.</title>
        <authorList>
            <person name="Studholme D.J."/>
            <person name="Sanfuentes E."/>
            <person name="Panda P."/>
            <person name="Hill R."/>
            <person name="Sambles C."/>
            <person name="Grant M."/>
            <person name="Williams N.M."/>
            <person name="Mcdougal R.L."/>
        </authorList>
    </citation>
    <scope>NUCLEOTIDE SEQUENCE [LARGE SCALE GENOMIC DNA]</scope>
    <source>
        <strain evidence="7">Chile6</strain>
        <strain evidence="8">Chile7</strain>
    </source>
</reference>
<name>A0A3F2S3T2_9STRA</name>
<dbReference type="InterPro" id="IPR005016">
    <property type="entry name" value="TDE1/TMS"/>
</dbReference>
<dbReference type="Proteomes" id="UP000284657">
    <property type="component" value="Unassembled WGS sequence"/>
</dbReference>
<evidence type="ECO:0000313" key="8">
    <source>
        <dbReference type="EMBL" id="RLN71515.1"/>
    </source>
</evidence>
<evidence type="ECO:0000256" key="1">
    <source>
        <dbReference type="ARBA" id="ARBA00004141"/>
    </source>
</evidence>
<dbReference type="EMBL" id="MBAD02000071">
    <property type="protein sequence ID" value="RLN71515.1"/>
    <property type="molecule type" value="Genomic_DNA"/>
</dbReference>
<evidence type="ECO:0000313" key="7">
    <source>
        <dbReference type="EMBL" id="RLN69165.1"/>
    </source>
</evidence>
<evidence type="ECO:0000256" key="2">
    <source>
        <dbReference type="ARBA" id="ARBA00006665"/>
    </source>
</evidence>
<dbReference type="OrthoDB" id="5963193at2759"/>
<comment type="subcellular location">
    <subcellularLocation>
        <location evidence="1">Membrane</location>
        <topology evidence="1">Multi-pass membrane protein</topology>
    </subcellularLocation>
</comment>
<dbReference type="Proteomes" id="UP000277300">
    <property type="component" value="Unassembled WGS sequence"/>
</dbReference>
<dbReference type="PANTHER" id="PTHR10383:SF9">
    <property type="entry name" value="SERINE INCORPORATOR, ISOFORM F"/>
    <property type="match status" value="1"/>
</dbReference>
<evidence type="ECO:0000313" key="9">
    <source>
        <dbReference type="Proteomes" id="UP000277300"/>
    </source>
</evidence>
<dbReference type="GO" id="GO:0016020">
    <property type="term" value="C:membrane"/>
    <property type="evidence" value="ECO:0007669"/>
    <property type="project" value="UniProtKB-SubCell"/>
</dbReference>
<comment type="similarity">
    <text evidence="2">Belongs to the TDE1 family.</text>
</comment>
<sequence>MARVGYVALFFVSAAAASVLRTFDVLSHFDVFSECDHAHYPKICMGNQIVYRISFSLACFFALTSLLSCAVARGCESVCCMLLFQLPFYLGMLVASLFIPDGELMTRKLEPKAVTHMYCYWIDFFDGYVDLARVASALFIILQIIIILDSAYYLRDYILDKMDEADRDDDARHALLGSSLDSTHGDGAKTMW</sequence>
<organism evidence="7 9">
    <name type="scientific">Phytophthora kernoviae</name>
    <dbReference type="NCBI Taxonomy" id="325452"/>
    <lineage>
        <taxon>Eukaryota</taxon>
        <taxon>Sar</taxon>
        <taxon>Stramenopiles</taxon>
        <taxon>Oomycota</taxon>
        <taxon>Peronosporomycetes</taxon>
        <taxon>Peronosporales</taxon>
        <taxon>Peronosporaceae</taxon>
        <taxon>Phytophthora</taxon>
    </lineage>
</organism>
<evidence type="ECO:0000256" key="5">
    <source>
        <dbReference type="ARBA" id="ARBA00023136"/>
    </source>
</evidence>
<evidence type="ECO:0000256" key="4">
    <source>
        <dbReference type="ARBA" id="ARBA00022989"/>
    </source>
</evidence>
<keyword evidence="3 6" id="KW-0812">Transmembrane</keyword>
<keyword evidence="4 6" id="KW-1133">Transmembrane helix</keyword>
<feature type="transmembrane region" description="Helical" evidence="6">
    <location>
        <begin position="49"/>
        <end position="71"/>
    </location>
</feature>
<evidence type="ECO:0000313" key="10">
    <source>
        <dbReference type="Proteomes" id="UP000284657"/>
    </source>
</evidence>
<accession>A0A3F2S3T2</accession>
<dbReference type="AlphaFoldDB" id="A0A3F2S3T2"/>
<gene>
    <name evidence="8" type="ORF">BBJ29_000725</name>
    <name evidence="7" type="ORF">BBP00_00000611</name>
</gene>
<dbReference type="PANTHER" id="PTHR10383">
    <property type="entry name" value="SERINE INCORPORATOR"/>
    <property type="match status" value="1"/>
</dbReference>
<proteinExistence type="inferred from homology"/>
<keyword evidence="5 6" id="KW-0472">Membrane</keyword>
<feature type="transmembrane region" description="Helical" evidence="6">
    <location>
        <begin position="134"/>
        <end position="154"/>
    </location>
</feature>
<feature type="transmembrane region" description="Helical" evidence="6">
    <location>
        <begin position="78"/>
        <end position="99"/>
    </location>
</feature>